<proteinExistence type="predicted"/>
<name>J4UKQ6_TRIAS</name>
<dbReference type="AlphaFoldDB" id="J4UKQ6"/>
<reference evidence="2 3" key="1">
    <citation type="journal article" date="2012" name="Eukaryot. Cell">
        <title>Draft genome sequence of CBS 2479, the standard type strain of Trichosporon asahii.</title>
        <authorList>
            <person name="Yang R.Y."/>
            <person name="Li H.T."/>
            <person name="Zhu H."/>
            <person name="Zhou G.P."/>
            <person name="Wang M."/>
            <person name="Wang L."/>
        </authorList>
    </citation>
    <scope>NUCLEOTIDE SEQUENCE [LARGE SCALE GENOMIC DNA]</scope>
    <source>
        <strain evidence="3">ATCC 90039 / CBS 2479 / JCM 2466 / KCTC 7840 / NCYC 2677 / UAMH 7654</strain>
    </source>
</reference>
<dbReference type="KEGG" id="tasa:A1Q1_03991"/>
<evidence type="ECO:0000256" key="1">
    <source>
        <dbReference type="SAM" id="MobiDB-lite"/>
    </source>
</evidence>
<gene>
    <name evidence="2" type="ORF">A1Q1_03991</name>
</gene>
<dbReference type="RefSeq" id="XP_014183842.1">
    <property type="nucleotide sequence ID" value="XM_014328367.1"/>
</dbReference>
<dbReference type="GeneID" id="25987504"/>
<feature type="compositionally biased region" description="Low complexity" evidence="1">
    <location>
        <begin position="29"/>
        <end position="43"/>
    </location>
</feature>
<protein>
    <submittedName>
        <fullName evidence="2">Uncharacterized protein</fullName>
    </submittedName>
</protein>
<dbReference type="EMBL" id="ALBS01000025">
    <property type="protein sequence ID" value="EJT52475.1"/>
    <property type="molecule type" value="Genomic_DNA"/>
</dbReference>
<evidence type="ECO:0000313" key="2">
    <source>
        <dbReference type="EMBL" id="EJT52475.1"/>
    </source>
</evidence>
<organism evidence="2 3">
    <name type="scientific">Trichosporon asahii var. asahii (strain ATCC 90039 / CBS 2479 / JCM 2466 / KCTC 7840 / NBRC 103889/ NCYC 2677 / UAMH 7654)</name>
    <name type="common">Yeast</name>
    <dbReference type="NCBI Taxonomy" id="1186058"/>
    <lineage>
        <taxon>Eukaryota</taxon>
        <taxon>Fungi</taxon>
        <taxon>Dikarya</taxon>
        <taxon>Basidiomycota</taxon>
        <taxon>Agaricomycotina</taxon>
        <taxon>Tremellomycetes</taxon>
        <taxon>Trichosporonales</taxon>
        <taxon>Trichosporonaceae</taxon>
        <taxon>Trichosporon</taxon>
    </lineage>
</organism>
<feature type="compositionally biased region" description="Pro residues" evidence="1">
    <location>
        <begin position="151"/>
        <end position="172"/>
    </location>
</feature>
<dbReference type="PRINTS" id="PR01217">
    <property type="entry name" value="PRICHEXTENSN"/>
</dbReference>
<comment type="caution">
    <text evidence="2">The sequence shown here is derived from an EMBL/GenBank/DDBJ whole genome shotgun (WGS) entry which is preliminary data.</text>
</comment>
<evidence type="ECO:0000313" key="3">
    <source>
        <dbReference type="Proteomes" id="UP000002748"/>
    </source>
</evidence>
<accession>J4UKQ6</accession>
<dbReference type="Proteomes" id="UP000002748">
    <property type="component" value="Unassembled WGS sequence"/>
</dbReference>
<feature type="region of interest" description="Disordered" evidence="1">
    <location>
        <begin position="143"/>
        <end position="181"/>
    </location>
</feature>
<feature type="region of interest" description="Disordered" evidence="1">
    <location>
        <begin position="1"/>
        <end position="124"/>
    </location>
</feature>
<sequence>MVTPATDQSDSDMSDLPGLFVSPPKDDTSPTAPDTPTPAARAPSPAPRAPSPIPEPAVIPATSQVHVPRAPSPALRARSPSPAPSTTSSFGTPDLSRLKPDDASDSEVIVTEEPTQTPDSSWGLARNHSSLRLYLASRHNPFLSSLSSPGSPSPSRPPSQPSQPPSPTTPRPPRAKRTKVTEEGETLLRRMHAHQAQVVHLRAQKAELLAAYAAWMQVYEASPGKDAKLWKVLWDAFTALDGAPQVTRAQRRMEKAEKLERLERDKQKRWAPKILAGDEMLRTLLCVLLLWLVWRIGVESR</sequence>
<feature type="compositionally biased region" description="Low complexity" evidence="1">
    <location>
        <begin position="68"/>
        <end position="89"/>
    </location>
</feature>
<feature type="compositionally biased region" description="Pro residues" evidence="1">
    <location>
        <begin position="44"/>
        <end position="57"/>
    </location>
</feature>
<dbReference type="VEuPathDB" id="FungiDB:A1Q1_03991"/>
<dbReference type="HOGENOM" id="CLU_924980_0_0_1"/>